<keyword evidence="6" id="KW-0325">Glycoprotein</keyword>
<keyword evidence="5" id="KW-1015">Disulfide bond</keyword>
<evidence type="ECO:0000256" key="3">
    <source>
        <dbReference type="ARBA" id="ARBA00022729"/>
    </source>
</evidence>
<dbReference type="InterPro" id="IPR050473">
    <property type="entry name" value="A2M/Complement_sys"/>
</dbReference>
<name>A0A672JGJ6_SALFA</name>
<dbReference type="Pfam" id="PF07678">
    <property type="entry name" value="TED_complement"/>
    <property type="match status" value="1"/>
</dbReference>
<dbReference type="InterPro" id="IPR008930">
    <property type="entry name" value="Terpenoid_cyclase/PrenylTrfase"/>
</dbReference>
<evidence type="ECO:0000256" key="5">
    <source>
        <dbReference type="ARBA" id="ARBA00023157"/>
    </source>
</evidence>
<dbReference type="InterPro" id="IPR013783">
    <property type="entry name" value="Ig-like_fold"/>
</dbReference>
<keyword evidence="2" id="KW-0646">Protease inhibitor</keyword>
<dbReference type="SMART" id="SM01419">
    <property type="entry name" value="Thiol-ester_cl"/>
    <property type="match status" value="1"/>
</dbReference>
<dbReference type="FunFam" id="1.50.10.20:FF:000001">
    <property type="entry name" value="CD109 isoform 1"/>
    <property type="match status" value="1"/>
</dbReference>
<dbReference type="InterPro" id="IPR011625">
    <property type="entry name" value="A2M_N_BRD"/>
</dbReference>
<reference evidence="10" key="1">
    <citation type="submission" date="2019-06" db="EMBL/GenBank/DDBJ databases">
        <authorList>
            <consortium name="Wellcome Sanger Institute Data Sharing"/>
        </authorList>
    </citation>
    <scope>NUCLEOTIDE SEQUENCE [LARGE SCALE GENOMIC DNA]</scope>
</reference>
<feature type="domain" description="Alpha-2-macroglobulin" evidence="8">
    <location>
        <begin position="678"/>
        <end position="767"/>
    </location>
</feature>
<dbReference type="Pfam" id="PF17791">
    <property type="entry name" value="MG3"/>
    <property type="match status" value="1"/>
</dbReference>
<dbReference type="InterPro" id="IPR009048">
    <property type="entry name" value="A-macroglobulin_rcpt-bd"/>
</dbReference>
<dbReference type="Gene3D" id="2.60.40.10">
    <property type="entry name" value="Immunoglobulins"/>
    <property type="match status" value="2"/>
</dbReference>
<evidence type="ECO:0000256" key="2">
    <source>
        <dbReference type="ARBA" id="ARBA00022690"/>
    </source>
</evidence>
<gene>
    <name evidence="10" type="primary">LOC115400038</name>
</gene>
<organism evidence="10 11">
    <name type="scientific">Salarias fasciatus</name>
    <name type="common">Jewelled blenny</name>
    <name type="synonym">Blennius fasciatus</name>
    <dbReference type="NCBI Taxonomy" id="181472"/>
    <lineage>
        <taxon>Eukaryota</taxon>
        <taxon>Metazoa</taxon>
        <taxon>Chordata</taxon>
        <taxon>Craniata</taxon>
        <taxon>Vertebrata</taxon>
        <taxon>Euteleostomi</taxon>
        <taxon>Actinopterygii</taxon>
        <taxon>Neopterygii</taxon>
        <taxon>Teleostei</taxon>
        <taxon>Neoteleostei</taxon>
        <taxon>Acanthomorphata</taxon>
        <taxon>Ovalentaria</taxon>
        <taxon>Blenniimorphae</taxon>
        <taxon>Blenniiformes</taxon>
        <taxon>Blennioidei</taxon>
        <taxon>Blenniidae</taxon>
        <taxon>Salariinae</taxon>
        <taxon>Salarias</taxon>
    </lineage>
</organism>
<dbReference type="Gene3D" id="2.20.130.20">
    <property type="match status" value="1"/>
</dbReference>
<dbReference type="InterPro" id="IPR041813">
    <property type="entry name" value="A2M_TED"/>
</dbReference>
<dbReference type="Gene3D" id="2.60.120.1540">
    <property type="match status" value="1"/>
</dbReference>
<dbReference type="Pfam" id="PF07703">
    <property type="entry name" value="A2M_BRD"/>
    <property type="match status" value="1"/>
</dbReference>
<dbReference type="SMART" id="SM01359">
    <property type="entry name" value="A2M_N_2"/>
    <property type="match status" value="1"/>
</dbReference>
<evidence type="ECO:0000256" key="4">
    <source>
        <dbReference type="ARBA" id="ARBA00022900"/>
    </source>
</evidence>
<evidence type="ECO:0000313" key="11">
    <source>
        <dbReference type="Proteomes" id="UP000472267"/>
    </source>
</evidence>
<dbReference type="SUPFAM" id="SSF48239">
    <property type="entry name" value="Terpenoid cyclases/Protein prenyltransferases"/>
    <property type="match status" value="1"/>
</dbReference>
<dbReference type="Ensembl" id="ENSSFAT00005053940.1">
    <property type="protein sequence ID" value="ENSSFAP00005052282.1"/>
    <property type="gene ID" value="ENSSFAG00005025045.1"/>
</dbReference>
<keyword evidence="11" id="KW-1185">Reference proteome</keyword>
<evidence type="ECO:0000259" key="9">
    <source>
        <dbReference type="SMART" id="SM01361"/>
    </source>
</evidence>
<protein>
    <submittedName>
        <fullName evidence="10">Uncharacterized protein</fullName>
    </submittedName>
</protein>
<dbReference type="CDD" id="cd02897">
    <property type="entry name" value="A2M_2"/>
    <property type="match status" value="1"/>
</dbReference>
<dbReference type="GO" id="GO:0004867">
    <property type="term" value="F:serine-type endopeptidase inhibitor activity"/>
    <property type="evidence" value="ECO:0007669"/>
    <property type="project" value="UniProtKB-KW"/>
</dbReference>
<evidence type="ECO:0000259" key="8">
    <source>
        <dbReference type="SMART" id="SM01360"/>
    </source>
</evidence>
<dbReference type="InterPro" id="IPR041555">
    <property type="entry name" value="MG3"/>
</dbReference>
<dbReference type="InterPro" id="IPR047565">
    <property type="entry name" value="Alpha-macroglob_thiol-ester_cl"/>
</dbReference>
<dbReference type="SMART" id="SM01361">
    <property type="entry name" value="A2M_recep"/>
    <property type="match status" value="1"/>
</dbReference>
<comment type="similarity">
    <text evidence="1">Belongs to the protease inhibitor I39 (alpha-2-macroglobulin) family.</text>
</comment>
<accession>A0A672JGJ6</accession>
<reference evidence="10" key="2">
    <citation type="submission" date="2025-08" db="UniProtKB">
        <authorList>
            <consortium name="Ensembl"/>
        </authorList>
    </citation>
    <scope>IDENTIFICATION</scope>
</reference>
<dbReference type="PANTHER" id="PTHR11412:SF150">
    <property type="entry name" value="ALPHA-2-MACROGLOBULIN-RELATED"/>
    <property type="match status" value="1"/>
</dbReference>
<evidence type="ECO:0000256" key="1">
    <source>
        <dbReference type="ARBA" id="ARBA00010952"/>
    </source>
</evidence>
<dbReference type="InterPro" id="IPR001599">
    <property type="entry name" value="Macroglobln_a2"/>
</dbReference>
<evidence type="ECO:0000256" key="6">
    <source>
        <dbReference type="ARBA" id="ARBA00023180"/>
    </source>
</evidence>
<dbReference type="Gene3D" id="6.20.50.160">
    <property type="match status" value="1"/>
</dbReference>
<dbReference type="GO" id="GO:0007399">
    <property type="term" value="P:nervous system development"/>
    <property type="evidence" value="ECO:0007669"/>
    <property type="project" value="UniProtKB-ARBA"/>
</dbReference>
<dbReference type="Pfam" id="PF07677">
    <property type="entry name" value="A2M_recep"/>
    <property type="match status" value="1"/>
</dbReference>
<sequence>MCVSCHVSTFGGLLLCICSLLSSFSQLSFFPLAILKPLNISLCWIYLDLNAFLCVFRQYMVVCPAVLQAGVETKLCASLLQPNESLVMTVTLMSEDSQTVLLETTTDEDFHTCIQFQAPSVKNKEVQSLAVAVKGDTFYSTADRRVLFQPYVPMTFVQTDKPIYLPGQTGNLTNTLSLKILQLSYSLNSEAGEGTYSINVKTDTQEIKHDFKVEAYVLPRFEVQLSTLDEISTLQNDLKVDVCARYTFGQPVSGSAELKICNGARHFPISRSHHSFMFQDGCERETRKTGTGKPSIITEKTFSKMTLAKFNTHCFPSGISHTQLASTKLSLVAFKMFFIDTPSTYVHGSIVEGKVIHYNNSAAAGIEVKLLEAKTWARKLLQTLKTDEEGIAAFSLNTSDFQTEIKTEASLHVLHPTSSRRYSSFTITTRNKLLRCDAEETISIQYSIIGEEVVTVDVIHLVSGGEKLEKSYPEKSFSVLSRGAIIMHGFNKIDLKNQPGMDVGEVSFQFKVSPDMSPGIQVVAYASLPSEKVVTQNAEFSTETCFNHKVSLEFSSMSAVPGEDTTMQMIAQPDSLCGVNIVDQSVLIKEPGKILDADKVFNLLPAISTNVPTEVQDYRSCFQVSHISLLIFFFFFCPLLFTHILRQHHSRKIIFAWLWMSKEELPPVETIRSFFPETWIWDLVEIGDSGRKDVPLKVPDTITTWETEAFCLSSQGFGLAPRQNFTVFQPFFLELTMPYSVIRGENFELKATIFSYLISCIMVSVTPSPSSDYTLTPLSDDQYTSCLCGSERKTLSWTMTPSALGTVNVSVHAEAVPSSLLCGNDVVEVPERGRVDVVTRSLVIKAEGTEVSKTFNWLLCPKGDVLTEETELQLPWNLIEGSARASVSVLGDILGRALENLDQLLKMPFGCGEQNMVLLAPNIYILLYLENTKQLTPAIRSKATNFMISGYQRQLNYKLSNGAYSTFGSNPGITWLTAFVLRCFVRAQSFIYIDPKNIEEAKTWLMSKQQPNGCFEMSGKLFHNLMKGGVSDEVTLSAYITAAFLEMKTSADDPVVVRSLACLKESMSDLSNTYTTALMAYVFTLAGDTETRNHLLQHLDSVAVREGNSLHWSQKAAETSASLSVEISSYVLLAKLSSSPTDEDAAHASEISRWLIGQQNSYGGFTSTQDTVVALQALALYATVVYSLEGSSTVTVQAPSGALLFEVNPDNKLLYQERALQDVTGNFSLEAKGSACAAVQISLHYNIPTPIETSAFVLMVKATPQCSSNSETPRLSLEIVYRGKEDATNMVILDIKALSGFVPDTQSLRHHWTVDRVDQKDDHILVYLREVRQNSHDMEILHNEVPVKNLKPAVVKIYDYYQPSKKKLIIFFLII</sequence>
<keyword evidence="3" id="KW-0732">Signal</keyword>
<proteinExistence type="inferred from homology"/>
<dbReference type="Proteomes" id="UP000472267">
    <property type="component" value="Chromosome 14"/>
</dbReference>
<dbReference type="SUPFAM" id="SSF81296">
    <property type="entry name" value="E set domains"/>
    <property type="match status" value="1"/>
</dbReference>
<dbReference type="SMART" id="SM01360">
    <property type="entry name" value="A2M"/>
    <property type="match status" value="1"/>
</dbReference>
<feature type="domain" description="Alpha-2-macroglobulin bait region" evidence="7">
    <location>
        <begin position="425"/>
        <end position="589"/>
    </location>
</feature>
<dbReference type="Gene3D" id="2.60.40.1940">
    <property type="match status" value="1"/>
</dbReference>
<dbReference type="PANTHER" id="PTHR11412">
    <property type="entry name" value="MACROGLOBULIN / COMPLEMENT"/>
    <property type="match status" value="1"/>
</dbReference>
<dbReference type="GO" id="GO:0005615">
    <property type="term" value="C:extracellular space"/>
    <property type="evidence" value="ECO:0007669"/>
    <property type="project" value="InterPro"/>
</dbReference>
<dbReference type="PROSITE" id="PS00477">
    <property type="entry name" value="ALPHA_2_MACROGLOBULIN"/>
    <property type="match status" value="1"/>
</dbReference>
<dbReference type="Gene3D" id="1.50.10.20">
    <property type="match status" value="1"/>
</dbReference>
<dbReference type="SUPFAM" id="SSF49410">
    <property type="entry name" value="Alpha-macroglobulin receptor domain"/>
    <property type="match status" value="1"/>
</dbReference>
<dbReference type="InParanoid" id="A0A672JGJ6"/>
<feature type="domain" description="Alpha-macroglobulin receptor-binding" evidence="9">
    <location>
        <begin position="1288"/>
        <end position="1371"/>
    </location>
</feature>
<reference evidence="10" key="3">
    <citation type="submission" date="2025-09" db="UniProtKB">
        <authorList>
            <consortium name="Ensembl"/>
        </authorList>
    </citation>
    <scope>IDENTIFICATION</scope>
</reference>
<dbReference type="InterPro" id="IPR011626">
    <property type="entry name" value="Alpha-macroglobulin_TED"/>
</dbReference>
<evidence type="ECO:0000259" key="7">
    <source>
        <dbReference type="SMART" id="SM01359"/>
    </source>
</evidence>
<dbReference type="Gene3D" id="2.60.40.690">
    <property type="entry name" value="Alpha-macroglobulin, receptor-binding domain"/>
    <property type="match status" value="1"/>
</dbReference>
<dbReference type="InterPro" id="IPR036595">
    <property type="entry name" value="A-macroglobulin_rcpt-bd_sf"/>
</dbReference>
<dbReference type="InterPro" id="IPR019742">
    <property type="entry name" value="MacrogloblnA2_CS"/>
</dbReference>
<dbReference type="Gene3D" id="2.60.40.1930">
    <property type="match status" value="4"/>
</dbReference>
<dbReference type="Pfam" id="PF00207">
    <property type="entry name" value="A2M"/>
    <property type="match status" value="1"/>
</dbReference>
<keyword evidence="4" id="KW-0722">Serine protease inhibitor</keyword>
<dbReference type="InterPro" id="IPR014756">
    <property type="entry name" value="Ig_E-set"/>
</dbReference>
<evidence type="ECO:0000313" key="10">
    <source>
        <dbReference type="Ensembl" id="ENSSFAP00005052282.1"/>
    </source>
</evidence>